<gene>
    <name evidence="2" type="ORF">GCM10010358_54730</name>
</gene>
<feature type="transmembrane region" description="Helical" evidence="1">
    <location>
        <begin position="6"/>
        <end position="29"/>
    </location>
</feature>
<reference evidence="2" key="1">
    <citation type="journal article" date="2014" name="Int. J. Syst. Evol. Microbiol.">
        <title>Complete genome sequence of Corynebacterium casei LMG S-19264T (=DSM 44701T), isolated from a smear-ripened cheese.</title>
        <authorList>
            <consortium name="US DOE Joint Genome Institute (JGI-PGF)"/>
            <person name="Walter F."/>
            <person name="Albersmeier A."/>
            <person name="Kalinowski J."/>
            <person name="Ruckert C."/>
        </authorList>
    </citation>
    <scope>NUCLEOTIDE SEQUENCE</scope>
    <source>
        <strain evidence="2">JCM 4790</strain>
    </source>
</reference>
<keyword evidence="1" id="KW-1133">Transmembrane helix</keyword>
<evidence type="ECO:0000256" key="1">
    <source>
        <dbReference type="SAM" id="Phobius"/>
    </source>
</evidence>
<reference evidence="2" key="2">
    <citation type="submission" date="2020-09" db="EMBL/GenBank/DDBJ databases">
        <authorList>
            <person name="Sun Q."/>
            <person name="Ohkuma M."/>
        </authorList>
    </citation>
    <scope>NUCLEOTIDE SEQUENCE</scope>
    <source>
        <strain evidence="2">JCM 4790</strain>
    </source>
</reference>
<comment type="caution">
    <text evidence="2">The sequence shown here is derived from an EMBL/GenBank/DDBJ whole genome shotgun (WGS) entry which is preliminary data.</text>
</comment>
<keyword evidence="1" id="KW-0812">Transmembrane</keyword>
<dbReference type="EMBL" id="BMVU01000032">
    <property type="protein sequence ID" value="GGX93881.1"/>
    <property type="molecule type" value="Genomic_DNA"/>
</dbReference>
<evidence type="ECO:0000313" key="2">
    <source>
        <dbReference type="EMBL" id="GGX93881.1"/>
    </source>
</evidence>
<proteinExistence type="predicted"/>
<organism evidence="2 3">
    <name type="scientific">Streptomyces minutiscleroticus</name>
    <dbReference type="NCBI Taxonomy" id="68238"/>
    <lineage>
        <taxon>Bacteria</taxon>
        <taxon>Bacillati</taxon>
        <taxon>Actinomycetota</taxon>
        <taxon>Actinomycetes</taxon>
        <taxon>Kitasatosporales</taxon>
        <taxon>Streptomycetaceae</taxon>
        <taxon>Streptomyces</taxon>
    </lineage>
</organism>
<name>A0A918NTR7_9ACTN</name>
<dbReference type="AlphaFoldDB" id="A0A918NTR7"/>
<accession>A0A918NTR7</accession>
<dbReference type="Proteomes" id="UP000619244">
    <property type="component" value="Unassembled WGS sequence"/>
</dbReference>
<dbReference type="RefSeq" id="WP_190192972.1">
    <property type="nucleotide sequence ID" value="NZ_BMVU01000032.1"/>
</dbReference>
<evidence type="ECO:0000313" key="3">
    <source>
        <dbReference type="Proteomes" id="UP000619244"/>
    </source>
</evidence>
<sequence>MSNRDHAATFIILGVLVVVFGITFTVFVIPSGREAQADEDAATNAANTLLHALGRGDGAEACDLLTKPAATALTTQQGKDGCPSAVRDLADSLTAADREAVAVMKLTDDDTRAEKRGTQHTVRLGANPFGYTRFLVDRQDGAWRVIRME</sequence>
<keyword evidence="3" id="KW-1185">Reference proteome</keyword>
<keyword evidence="1" id="KW-0472">Membrane</keyword>
<protein>
    <submittedName>
        <fullName evidence="2">Uncharacterized protein</fullName>
    </submittedName>
</protein>